<evidence type="ECO:0000313" key="2">
    <source>
        <dbReference type="Proteomes" id="UP000177190"/>
    </source>
</evidence>
<proteinExistence type="predicted"/>
<name>A0A1G2HQC4_9BACT</name>
<evidence type="ECO:0000313" key="1">
    <source>
        <dbReference type="EMBL" id="OGZ64431.1"/>
    </source>
</evidence>
<dbReference type="STRING" id="1802200.A2812_02925"/>
<gene>
    <name evidence="1" type="ORF">A2812_02925</name>
</gene>
<accession>A0A1G2HQC4</accession>
<sequence length="106" mass="12672">MQHKDLALGRWQKFSLLEQMANIGAEVGRAINWKNRNEENSKMAFERGLELLDLTIIDPKNKKRLKELLRVRETLADYFYFDNIYGSSDEKWNNYFYAFNYAVKVK</sequence>
<comment type="caution">
    <text evidence="1">The sequence shown here is derived from an EMBL/GenBank/DDBJ whole genome shotgun (WGS) entry which is preliminary data.</text>
</comment>
<reference evidence="1 2" key="1">
    <citation type="journal article" date="2016" name="Nat. Commun.">
        <title>Thousands of microbial genomes shed light on interconnected biogeochemical processes in an aquifer system.</title>
        <authorList>
            <person name="Anantharaman K."/>
            <person name="Brown C.T."/>
            <person name="Hug L.A."/>
            <person name="Sharon I."/>
            <person name="Castelle C.J."/>
            <person name="Probst A.J."/>
            <person name="Thomas B.C."/>
            <person name="Singh A."/>
            <person name="Wilkins M.J."/>
            <person name="Karaoz U."/>
            <person name="Brodie E.L."/>
            <person name="Williams K.H."/>
            <person name="Hubbard S.S."/>
            <person name="Banfield J.F."/>
        </authorList>
    </citation>
    <scope>NUCLEOTIDE SEQUENCE [LARGE SCALE GENOMIC DNA]</scope>
</reference>
<protein>
    <submittedName>
        <fullName evidence="1">Uncharacterized protein</fullName>
    </submittedName>
</protein>
<dbReference type="AlphaFoldDB" id="A0A1G2HQC4"/>
<organism evidence="1 2">
    <name type="scientific">Candidatus Staskawiczbacteria bacterium RIFCSPHIGHO2_01_FULL_36_16</name>
    <dbReference type="NCBI Taxonomy" id="1802200"/>
    <lineage>
        <taxon>Bacteria</taxon>
        <taxon>Candidatus Staskawicziibacteriota</taxon>
    </lineage>
</organism>
<dbReference type="Proteomes" id="UP000177190">
    <property type="component" value="Unassembled WGS sequence"/>
</dbReference>
<dbReference type="EMBL" id="MHOM01000023">
    <property type="protein sequence ID" value="OGZ64431.1"/>
    <property type="molecule type" value="Genomic_DNA"/>
</dbReference>